<organism evidence="1">
    <name type="scientific">marine sediment metagenome</name>
    <dbReference type="NCBI Taxonomy" id="412755"/>
    <lineage>
        <taxon>unclassified sequences</taxon>
        <taxon>metagenomes</taxon>
        <taxon>ecological metagenomes</taxon>
    </lineage>
</organism>
<evidence type="ECO:0000313" key="1">
    <source>
        <dbReference type="EMBL" id="KKM26074.1"/>
    </source>
</evidence>
<gene>
    <name evidence="1" type="ORF">LCGC14_1588540</name>
</gene>
<accession>A0A0F9J0Y8</accession>
<sequence>MMLYHKRVRLSANGFYCNDCRSFVYLGLTDKELKGVEMGYPVCVKCAKNYELKEEK</sequence>
<protein>
    <submittedName>
        <fullName evidence="1">Uncharacterized protein</fullName>
    </submittedName>
</protein>
<proteinExistence type="predicted"/>
<name>A0A0F9J0Y8_9ZZZZ</name>
<dbReference type="AlphaFoldDB" id="A0A0F9J0Y8"/>
<reference evidence="1" key="1">
    <citation type="journal article" date="2015" name="Nature">
        <title>Complex archaea that bridge the gap between prokaryotes and eukaryotes.</title>
        <authorList>
            <person name="Spang A."/>
            <person name="Saw J.H."/>
            <person name="Jorgensen S.L."/>
            <person name="Zaremba-Niedzwiedzka K."/>
            <person name="Martijn J."/>
            <person name="Lind A.E."/>
            <person name="van Eijk R."/>
            <person name="Schleper C."/>
            <person name="Guy L."/>
            <person name="Ettema T.J."/>
        </authorList>
    </citation>
    <scope>NUCLEOTIDE SEQUENCE</scope>
</reference>
<comment type="caution">
    <text evidence="1">The sequence shown here is derived from an EMBL/GenBank/DDBJ whole genome shotgun (WGS) entry which is preliminary data.</text>
</comment>
<dbReference type="EMBL" id="LAZR01012582">
    <property type="protein sequence ID" value="KKM26074.1"/>
    <property type="molecule type" value="Genomic_DNA"/>
</dbReference>